<dbReference type="Pfam" id="PF23575">
    <property type="entry name" value="JAG1"/>
    <property type="match status" value="1"/>
</dbReference>
<proteinExistence type="evidence at transcript level"/>
<dbReference type="RefSeq" id="XP_065681799.1">
    <property type="nucleotide sequence ID" value="XM_065825727.1"/>
</dbReference>
<evidence type="ECO:0000256" key="3">
    <source>
        <dbReference type="ARBA" id="ARBA00022729"/>
    </source>
</evidence>
<evidence type="ECO:0000256" key="4">
    <source>
        <dbReference type="ARBA" id="ARBA00022737"/>
    </source>
</evidence>
<dbReference type="RefSeq" id="XP_065681798.1">
    <property type="nucleotide sequence ID" value="XM_065825726.1"/>
</dbReference>
<keyword evidence="8" id="KW-0325">Glycoprotein</keyword>
<sequence length="835" mass="95543">MAKIVYLCWVVVALSQFQNTKSIGNIEIHIEYFKFQKDYLNCADTCLQYASVCLSNINHNTNCDIGYIEQEYKQYNFNLSFINFTLPLVVPVKDLYMISFEVNQQTSNNNSALLKKYSTYISFTPHNKWVAVRQQFIGFYIRTTCDLPESANATFWCDHPGHYYGYNANNVKLCNKGWEGRNCDKNNTICIPRDNYRCRNNQKICNPGWTGINCEVSTYKKLCKPRDDHTGHYGCSYEGNKVCNVGWEGENCLKNIDDCLSNPCLNNGSCIDLHANFECVCPGKYGGKQCEIDFRNEPCKNKGIMLPDNTCKCRFGYKGNKCEICIPYHLCVDHGTCKNHDTCNGLCIPGGWVGQFCEIEQDGCSHNRGKKFCSSKGICVNDQKVSVSGQAWKCLCYEGWVGKHCEIKIHICNKRSPCQNGGTCLKSGKHFNDDQIYNCRCPLGFSGKNCEIEINVCEKLSPCQNGGTCLNIGKHFNDNLIYECQCPIGFSGKNCDIDMHVCNKQSPCQNGGTCLKSGKHFNDQIYDCRCPLGFSGKNCEITSIQYKQCMYREMWYIHNDTWDDACNVCRCDDGVAKCTDVWCGLPNCYQIEDPNCKCKFVEGHCITPPCLPWGMCNFQTIPVLYMGCFTEFNTELAENCAKVIFFFNVRMLPKGILLEELCQQFHIYKRVQSLFISNEVSLQCSHVRFNSSLDQLIINIYSKKKAIQLSLEIAKYKHTLVEQFENFKWHAPPTLVLFFRSVAYTTIEKPSTMHSFLKEEGYFFPLVGCMVVCVLVLFVCLYLWLYKKMTVKKVYLSDTTTIIEHNKLKENTLLVNKDNLKKGIFKTISRKSELL</sequence>
<dbReference type="EMBL" id="JN036823">
    <property type="protein sequence ID" value="AEP83811.1"/>
    <property type="molecule type" value="mRNA"/>
</dbReference>
<keyword evidence="6" id="KW-0832">Ubl conjugation</keyword>
<dbReference type="InterPro" id="IPR000742">
    <property type="entry name" value="EGF"/>
</dbReference>
<dbReference type="Gene3D" id="2.10.25.10">
    <property type="entry name" value="Laminin"/>
    <property type="match status" value="7"/>
</dbReference>
<evidence type="ECO:0000256" key="9">
    <source>
        <dbReference type="PROSITE-ProRule" id="PRU00076"/>
    </source>
</evidence>
<feature type="domain" description="EGF-like" evidence="12">
    <location>
        <begin position="255"/>
        <end position="291"/>
    </location>
</feature>
<feature type="disulfide bond" evidence="9">
    <location>
        <begin position="486"/>
        <end position="495"/>
    </location>
</feature>
<dbReference type="GO" id="GO:0005509">
    <property type="term" value="F:calcium ion binding"/>
    <property type="evidence" value="ECO:0007669"/>
    <property type="project" value="InterPro"/>
</dbReference>
<evidence type="ECO:0000259" key="12">
    <source>
        <dbReference type="PROSITE" id="PS50026"/>
    </source>
</evidence>
<dbReference type="FunFam" id="2.10.25.10:FF:000122">
    <property type="entry name" value="Protein crumbs homolog 2"/>
    <property type="match status" value="1"/>
</dbReference>
<reference evidence="13" key="1">
    <citation type="journal article" date="2011" name="BMC Cell Biol.">
        <title>The putative Notch ligand HyJagged is a transmembrane protein present in all cell types of adult Hydra and upregulated at the boundary between bud and parent.</title>
        <authorList>
            <person name="Prexl A."/>
            <person name="Munder S."/>
            <person name="Loy B."/>
            <person name="Kremmer E."/>
            <person name="Tischer S."/>
            <person name="Bottger A."/>
        </authorList>
    </citation>
    <scope>NUCLEOTIDE SEQUENCE</scope>
</reference>
<dbReference type="InterPro" id="IPR000152">
    <property type="entry name" value="EGF-type_Asp/Asn_hydroxyl_site"/>
</dbReference>
<evidence type="ECO:0000256" key="2">
    <source>
        <dbReference type="ARBA" id="ARBA00022536"/>
    </source>
</evidence>
<feature type="disulfide bond" evidence="9">
    <location>
        <begin position="281"/>
        <end position="290"/>
    </location>
</feature>
<evidence type="ECO:0000256" key="1">
    <source>
        <dbReference type="ARBA" id="ARBA00022473"/>
    </source>
</evidence>
<feature type="domain" description="EGF-like" evidence="12">
    <location>
        <begin position="453"/>
        <end position="496"/>
    </location>
</feature>
<dbReference type="AlphaFoldDB" id="G5CCW1"/>
<feature type="domain" description="EGF-like" evidence="12">
    <location>
        <begin position="360"/>
        <end position="406"/>
    </location>
</feature>
<dbReference type="InterPro" id="IPR001007">
    <property type="entry name" value="VWF_dom"/>
</dbReference>
<dbReference type="GO" id="GO:0016020">
    <property type="term" value="C:membrane"/>
    <property type="evidence" value="ECO:0007669"/>
    <property type="project" value="InterPro"/>
</dbReference>
<feature type="domain" description="EGF-like" evidence="12">
    <location>
        <begin position="498"/>
        <end position="540"/>
    </location>
</feature>
<feature type="disulfide bond" evidence="9">
    <location>
        <begin position="396"/>
        <end position="405"/>
    </location>
</feature>
<dbReference type="PROSITE" id="PS00010">
    <property type="entry name" value="ASX_HYDROXYL"/>
    <property type="match status" value="1"/>
</dbReference>
<name>G5CCW1_HYDVU</name>
<dbReference type="Pfam" id="PF00008">
    <property type="entry name" value="EGF"/>
    <property type="match status" value="3"/>
</dbReference>
<dbReference type="PROSITE" id="PS01187">
    <property type="entry name" value="EGF_CA"/>
    <property type="match status" value="1"/>
</dbReference>
<comment type="caution">
    <text evidence="9">Lacks conserved residue(s) required for the propagation of feature annotation.</text>
</comment>
<dbReference type="SMART" id="SM00215">
    <property type="entry name" value="VWC_out"/>
    <property type="match status" value="1"/>
</dbReference>
<evidence type="ECO:0000256" key="10">
    <source>
        <dbReference type="SAM" id="Phobius"/>
    </source>
</evidence>
<feature type="disulfide bond" evidence="9">
    <location>
        <begin position="530"/>
        <end position="539"/>
    </location>
</feature>
<evidence type="ECO:0000256" key="5">
    <source>
        <dbReference type="ARBA" id="ARBA00022782"/>
    </source>
</evidence>
<dbReference type="InterPro" id="IPR001881">
    <property type="entry name" value="EGF-like_Ca-bd_dom"/>
</dbReference>
<feature type="disulfide bond" evidence="9">
    <location>
        <begin position="441"/>
        <end position="450"/>
    </location>
</feature>
<dbReference type="OrthoDB" id="5948426at2759"/>
<keyword evidence="1" id="KW-0217">Developmental protein</keyword>
<dbReference type="PANTHER" id="PTHR24049">
    <property type="entry name" value="CRUMBS FAMILY MEMBER"/>
    <property type="match status" value="1"/>
</dbReference>
<dbReference type="Gene3D" id="2.10.25.140">
    <property type="match status" value="1"/>
</dbReference>
<evidence type="ECO:0000256" key="7">
    <source>
        <dbReference type="ARBA" id="ARBA00023157"/>
    </source>
</evidence>
<dbReference type="SMART" id="SM00051">
    <property type="entry name" value="DSL"/>
    <property type="match status" value="1"/>
</dbReference>
<dbReference type="SMART" id="SM00179">
    <property type="entry name" value="EGF_CA"/>
    <property type="match status" value="4"/>
</dbReference>
<dbReference type="RefSeq" id="XP_047132743.1">
    <property type="nucleotide sequence ID" value="XM_047276787.2"/>
</dbReference>
<keyword evidence="3 11" id="KW-0732">Signal</keyword>
<dbReference type="Pfam" id="PF01414">
    <property type="entry name" value="DSL"/>
    <property type="match status" value="1"/>
</dbReference>
<dbReference type="PROSITE" id="PS50026">
    <property type="entry name" value="EGF_3"/>
    <property type="match status" value="5"/>
</dbReference>
<dbReference type="KEGG" id="hmg:101238300"/>
<organism evidence="13">
    <name type="scientific">Hydra vulgaris</name>
    <name type="common">Hydra</name>
    <name type="synonym">Hydra attenuata</name>
    <dbReference type="NCBI Taxonomy" id="6087"/>
    <lineage>
        <taxon>Eukaryota</taxon>
        <taxon>Metazoa</taxon>
        <taxon>Cnidaria</taxon>
        <taxon>Hydrozoa</taxon>
        <taxon>Hydroidolina</taxon>
        <taxon>Anthoathecata</taxon>
        <taxon>Aplanulata</taxon>
        <taxon>Hydridae</taxon>
        <taxon>Hydra</taxon>
    </lineage>
</organism>
<keyword evidence="2 9" id="KW-0245">EGF-like domain</keyword>
<dbReference type="GeneID" id="101238300"/>
<keyword evidence="7 9" id="KW-1015">Disulfide bond</keyword>
<dbReference type="CDD" id="cd00054">
    <property type="entry name" value="EGF_CA"/>
    <property type="match status" value="4"/>
</dbReference>
<dbReference type="SUPFAM" id="SSF57196">
    <property type="entry name" value="EGF/Laminin"/>
    <property type="match status" value="5"/>
</dbReference>
<dbReference type="InterPro" id="IPR018097">
    <property type="entry name" value="EGF_Ca-bd_CS"/>
</dbReference>
<dbReference type="GO" id="GO:0007154">
    <property type="term" value="P:cell communication"/>
    <property type="evidence" value="ECO:0007669"/>
    <property type="project" value="InterPro"/>
</dbReference>
<keyword evidence="10" id="KW-0812">Transmembrane</keyword>
<protein>
    <submittedName>
        <fullName evidence="13">Jagged</fullName>
    </submittedName>
</protein>
<evidence type="ECO:0000313" key="13">
    <source>
        <dbReference type="EMBL" id="AEP83811.1"/>
    </source>
</evidence>
<dbReference type="PROSITE" id="PS01186">
    <property type="entry name" value="EGF_2"/>
    <property type="match status" value="4"/>
</dbReference>
<dbReference type="InterPro" id="IPR056986">
    <property type="entry name" value="JAG1_1/2_dom"/>
</dbReference>
<dbReference type="SMART" id="SM00181">
    <property type="entry name" value="EGF"/>
    <property type="match status" value="7"/>
</dbReference>
<dbReference type="PROSITE" id="PS00022">
    <property type="entry name" value="EGF_1"/>
    <property type="match status" value="5"/>
</dbReference>
<evidence type="ECO:0000256" key="11">
    <source>
        <dbReference type="SAM" id="SignalP"/>
    </source>
</evidence>
<feature type="domain" description="EGF-like" evidence="12">
    <location>
        <begin position="408"/>
        <end position="451"/>
    </location>
</feature>
<feature type="transmembrane region" description="Helical" evidence="10">
    <location>
        <begin position="762"/>
        <end position="785"/>
    </location>
</feature>
<keyword evidence="5" id="KW-0221">Differentiation</keyword>
<keyword evidence="10" id="KW-1133">Transmembrane helix</keyword>
<evidence type="ECO:0000256" key="6">
    <source>
        <dbReference type="ARBA" id="ARBA00022843"/>
    </source>
</evidence>
<dbReference type="InterPro" id="IPR001774">
    <property type="entry name" value="DSL"/>
</dbReference>
<accession>G5CCW1</accession>
<evidence type="ECO:0000256" key="8">
    <source>
        <dbReference type="ARBA" id="ARBA00023180"/>
    </source>
</evidence>
<keyword evidence="10" id="KW-0472">Membrane</keyword>
<keyword evidence="4" id="KW-0677">Repeat</keyword>
<dbReference type="FunFam" id="2.10.25.10:FF:000118">
    <property type="entry name" value="protein delta homolog 2"/>
    <property type="match status" value="2"/>
</dbReference>
<feature type="signal peptide" evidence="11">
    <location>
        <begin position="1"/>
        <end position="22"/>
    </location>
</feature>
<dbReference type="InterPro" id="IPR051022">
    <property type="entry name" value="Notch_Cell-Fate_Det"/>
</dbReference>
<feature type="chain" id="PRO_5003475377" evidence="11">
    <location>
        <begin position="23"/>
        <end position="835"/>
    </location>
</feature>
<dbReference type="GO" id="GO:0030154">
    <property type="term" value="P:cell differentiation"/>
    <property type="evidence" value="ECO:0007669"/>
    <property type="project" value="UniProtKB-KW"/>
</dbReference>